<dbReference type="RefSeq" id="WP_092626511.1">
    <property type="nucleotide sequence ID" value="NZ_FNFM01000002.1"/>
</dbReference>
<feature type="transmembrane region" description="Helical" evidence="1">
    <location>
        <begin position="102"/>
        <end position="127"/>
    </location>
</feature>
<evidence type="ECO:0000313" key="3">
    <source>
        <dbReference type="Proteomes" id="UP000199213"/>
    </source>
</evidence>
<keyword evidence="1" id="KW-1133">Transmembrane helix</keyword>
<sequence>MRELTELVDLPDADVQPLVHPLDLCEARRPFRRAQLITALTNPAMGVCLAAIVWFATHGFLPPLIMAAAIIAFGALASHLDRERAWAFIPRNRQDRHRTLPLSWDVGASVVLAAALAVVLILVAVRLGQSDVSTEVRRFTFGMAAGTALLMVGDAVTRVLRKQGRRALLGLPSLFAVAGSLAAATSHTLSGTPHSTTSPTVFLGLITMLGIGVLVGGWKYREHQHRVVAH</sequence>
<organism evidence="2 3">
    <name type="scientific">Actinopolyspora mzabensis</name>
    <dbReference type="NCBI Taxonomy" id="995066"/>
    <lineage>
        <taxon>Bacteria</taxon>
        <taxon>Bacillati</taxon>
        <taxon>Actinomycetota</taxon>
        <taxon>Actinomycetes</taxon>
        <taxon>Actinopolysporales</taxon>
        <taxon>Actinopolysporaceae</taxon>
        <taxon>Actinopolyspora</taxon>
    </lineage>
</organism>
<dbReference type="EMBL" id="FNFM01000002">
    <property type="protein sequence ID" value="SDJ83047.1"/>
    <property type="molecule type" value="Genomic_DNA"/>
</dbReference>
<keyword evidence="3" id="KW-1185">Reference proteome</keyword>
<feature type="transmembrane region" description="Helical" evidence="1">
    <location>
        <begin position="36"/>
        <end position="57"/>
    </location>
</feature>
<accession>A0A1G8WYC0</accession>
<gene>
    <name evidence="2" type="ORF">SAMN04487820_102277</name>
</gene>
<proteinExistence type="predicted"/>
<evidence type="ECO:0000256" key="1">
    <source>
        <dbReference type="SAM" id="Phobius"/>
    </source>
</evidence>
<feature type="transmembrane region" description="Helical" evidence="1">
    <location>
        <begin position="167"/>
        <end position="189"/>
    </location>
</feature>
<evidence type="ECO:0000313" key="2">
    <source>
        <dbReference type="EMBL" id="SDJ83047.1"/>
    </source>
</evidence>
<reference evidence="3" key="1">
    <citation type="submission" date="2016-10" db="EMBL/GenBank/DDBJ databases">
        <authorList>
            <person name="Varghese N."/>
            <person name="Submissions S."/>
        </authorList>
    </citation>
    <scope>NUCLEOTIDE SEQUENCE [LARGE SCALE GENOMIC DNA]</scope>
    <source>
        <strain evidence="3">DSM 45460</strain>
    </source>
</reference>
<feature type="transmembrane region" description="Helical" evidence="1">
    <location>
        <begin position="139"/>
        <end position="160"/>
    </location>
</feature>
<keyword evidence="1" id="KW-0472">Membrane</keyword>
<protein>
    <submittedName>
        <fullName evidence="2">Uncharacterized protein</fullName>
    </submittedName>
</protein>
<dbReference type="OrthoDB" id="4932652at2"/>
<feature type="transmembrane region" description="Helical" evidence="1">
    <location>
        <begin position="201"/>
        <end position="220"/>
    </location>
</feature>
<name>A0A1G8WYC0_ACTMZ</name>
<dbReference type="AlphaFoldDB" id="A0A1G8WYC0"/>
<keyword evidence="1" id="KW-0812">Transmembrane</keyword>
<dbReference type="Proteomes" id="UP000199213">
    <property type="component" value="Unassembled WGS sequence"/>
</dbReference>
<feature type="transmembrane region" description="Helical" evidence="1">
    <location>
        <begin position="63"/>
        <end position="81"/>
    </location>
</feature>